<feature type="domain" description="PKD" evidence="1">
    <location>
        <begin position="40"/>
        <end position="103"/>
    </location>
</feature>
<reference evidence="2 3" key="1">
    <citation type="journal article" date="2016" name="Nat. Commun.">
        <title>Thousands of microbial genomes shed light on interconnected biogeochemical processes in an aquifer system.</title>
        <authorList>
            <person name="Anantharaman K."/>
            <person name="Brown C.T."/>
            <person name="Hug L.A."/>
            <person name="Sharon I."/>
            <person name="Castelle C.J."/>
            <person name="Probst A.J."/>
            <person name="Thomas B.C."/>
            <person name="Singh A."/>
            <person name="Wilkins M.J."/>
            <person name="Karaoz U."/>
            <person name="Brodie E.L."/>
            <person name="Williams K.H."/>
            <person name="Hubbard S.S."/>
            <person name="Banfield J.F."/>
        </authorList>
    </citation>
    <scope>NUCLEOTIDE SEQUENCE [LARGE SCALE GENOMIC DNA]</scope>
</reference>
<evidence type="ECO:0000313" key="2">
    <source>
        <dbReference type="EMBL" id="OGG74177.1"/>
    </source>
</evidence>
<dbReference type="InterPro" id="IPR013783">
    <property type="entry name" value="Ig-like_fold"/>
</dbReference>
<dbReference type="InterPro" id="IPR000601">
    <property type="entry name" value="PKD_dom"/>
</dbReference>
<dbReference type="Gene3D" id="2.60.40.10">
    <property type="entry name" value="Immunoglobulins"/>
    <property type="match status" value="1"/>
</dbReference>
<evidence type="ECO:0000313" key="3">
    <source>
        <dbReference type="Proteomes" id="UP000178427"/>
    </source>
</evidence>
<accession>A0A1F6EKL0</accession>
<dbReference type="EMBL" id="MFMA01000003">
    <property type="protein sequence ID" value="OGG74177.1"/>
    <property type="molecule type" value="Genomic_DNA"/>
</dbReference>
<name>A0A1F6EKL0_9BACT</name>
<protein>
    <recommendedName>
        <fullName evidence="1">PKD domain-containing protein</fullName>
    </recommendedName>
</protein>
<proteinExistence type="predicted"/>
<gene>
    <name evidence="2" type="ORF">A3A40_00425</name>
</gene>
<dbReference type="AlphaFoldDB" id="A0A1F6EKL0"/>
<dbReference type="SUPFAM" id="SSF49299">
    <property type="entry name" value="PKD domain"/>
    <property type="match status" value="1"/>
</dbReference>
<dbReference type="InterPro" id="IPR035986">
    <property type="entry name" value="PKD_dom_sf"/>
</dbReference>
<dbReference type="Proteomes" id="UP000178427">
    <property type="component" value="Unassembled WGS sequence"/>
</dbReference>
<comment type="caution">
    <text evidence="2">The sequence shown here is derived from an EMBL/GenBank/DDBJ whole genome shotgun (WGS) entry which is preliminary data.</text>
</comment>
<dbReference type="PROSITE" id="PS50093">
    <property type="entry name" value="PKD"/>
    <property type="match status" value="1"/>
</dbReference>
<sequence>MSQVSISVTGPTPSTTWAILSVTPAVGGNPLAVSVQTEYPACAAYSVDWGDGTIPASVTAQSGCTGSSSSATVDHTYSGAGDYTISLRDGNGTVKATSGIVII</sequence>
<evidence type="ECO:0000259" key="1">
    <source>
        <dbReference type="PROSITE" id="PS50093"/>
    </source>
</evidence>
<organism evidence="2 3">
    <name type="scientific">Candidatus Kaiserbacteria bacterium RIFCSPLOWO2_01_FULL_54_20</name>
    <dbReference type="NCBI Taxonomy" id="1798513"/>
    <lineage>
        <taxon>Bacteria</taxon>
        <taxon>Candidatus Kaiseribacteriota</taxon>
    </lineage>
</organism>